<evidence type="ECO:0000259" key="4">
    <source>
        <dbReference type="PROSITE" id="PS50949"/>
    </source>
</evidence>
<feature type="domain" description="HTH gntR-type" evidence="4">
    <location>
        <begin position="17"/>
        <end position="84"/>
    </location>
</feature>
<dbReference type="SUPFAM" id="SSF46785">
    <property type="entry name" value="Winged helix' DNA-binding domain"/>
    <property type="match status" value="1"/>
</dbReference>
<evidence type="ECO:0000313" key="6">
    <source>
        <dbReference type="Proteomes" id="UP001589833"/>
    </source>
</evidence>
<dbReference type="InterPro" id="IPR036388">
    <property type="entry name" value="WH-like_DNA-bd_sf"/>
</dbReference>
<dbReference type="Pfam" id="PF07729">
    <property type="entry name" value="FCD"/>
    <property type="match status" value="1"/>
</dbReference>
<dbReference type="InterPro" id="IPR011711">
    <property type="entry name" value="GntR_C"/>
</dbReference>
<reference evidence="5 6" key="1">
    <citation type="submission" date="2024-09" db="EMBL/GenBank/DDBJ databases">
        <authorList>
            <person name="Sun Q."/>
            <person name="Mori K."/>
        </authorList>
    </citation>
    <scope>NUCLEOTIDE SEQUENCE [LARGE SCALE GENOMIC DNA]</scope>
    <source>
        <strain evidence="5 6">NCAIM B.02301</strain>
    </source>
</reference>
<dbReference type="InterPro" id="IPR000524">
    <property type="entry name" value="Tscrpt_reg_HTH_GntR"/>
</dbReference>
<dbReference type="CDD" id="cd07377">
    <property type="entry name" value="WHTH_GntR"/>
    <property type="match status" value="1"/>
</dbReference>
<protein>
    <submittedName>
        <fullName evidence="5">GntR family transcriptional regulator</fullName>
    </submittedName>
</protein>
<comment type="caution">
    <text evidence="5">The sequence shown here is derived from an EMBL/GenBank/DDBJ whole genome shotgun (WGS) entry which is preliminary data.</text>
</comment>
<evidence type="ECO:0000256" key="2">
    <source>
        <dbReference type="ARBA" id="ARBA00023125"/>
    </source>
</evidence>
<dbReference type="RefSeq" id="WP_273847631.1">
    <property type="nucleotide sequence ID" value="NZ_JAQQWT010000029.1"/>
</dbReference>
<organism evidence="5 6">
    <name type="scientific">Halalkalibacter alkalisediminis</name>
    <dbReference type="NCBI Taxonomy" id="935616"/>
    <lineage>
        <taxon>Bacteria</taxon>
        <taxon>Bacillati</taxon>
        <taxon>Bacillota</taxon>
        <taxon>Bacilli</taxon>
        <taxon>Bacillales</taxon>
        <taxon>Bacillaceae</taxon>
        <taxon>Halalkalibacter</taxon>
    </lineage>
</organism>
<evidence type="ECO:0000256" key="1">
    <source>
        <dbReference type="ARBA" id="ARBA00023015"/>
    </source>
</evidence>
<evidence type="ECO:0000256" key="3">
    <source>
        <dbReference type="ARBA" id="ARBA00023163"/>
    </source>
</evidence>
<name>A0ABV6NJB9_9BACI</name>
<dbReference type="SMART" id="SM00345">
    <property type="entry name" value="HTH_GNTR"/>
    <property type="match status" value="1"/>
</dbReference>
<dbReference type="Gene3D" id="1.10.10.10">
    <property type="entry name" value="Winged helix-like DNA-binding domain superfamily/Winged helix DNA-binding domain"/>
    <property type="match status" value="1"/>
</dbReference>
<dbReference type="Proteomes" id="UP001589833">
    <property type="component" value="Unassembled WGS sequence"/>
</dbReference>
<dbReference type="InterPro" id="IPR036390">
    <property type="entry name" value="WH_DNA-bd_sf"/>
</dbReference>
<gene>
    <name evidence="5" type="ORF">ACFFH4_18015</name>
</gene>
<keyword evidence="6" id="KW-1185">Reference proteome</keyword>
<proteinExistence type="predicted"/>
<dbReference type="PANTHER" id="PTHR43537">
    <property type="entry name" value="TRANSCRIPTIONAL REGULATOR, GNTR FAMILY"/>
    <property type="match status" value="1"/>
</dbReference>
<dbReference type="PROSITE" id="PS50949">
    <property type="entry name" value="HTH_GNTR"/>
    <property type="match status" value="1"/>
</dbReference>
<keyword evidence="1" id="KW-0805">Transcription regulation</keyword>
<dbReference type="Pfam" id="PF00392">
    <property type="entry name" value="GntR"/>
    <property type="match status" value="1"/>
</dbReference>
<evidence type="ECO:0000313" key="5">
    <source>
        <dbReference type="EMBL" id="MFC0560860.1"/>
    </source>
</evidence>
<keyword evidence="2" id="KW-0238">DNA-binding</keyword>
<dbReference type="EMBL" id="JBHLTR010000045">
    <property type="protein sequence ID" value="MFC0560860.1"/>
    <property type="molecule type" value="Genomic_DNA"/>
</dbReference>
<accession>A0ABV6NJB9</accession>
<dbReference type="InterPro" id="IPR008920">
    <property type="entry name" value="TF_FadR/GntR_C"/>
</dbReference>
<keyword evidence="3" id="KW-0804">Transcription</keyword>
<dbReference type="Gene3D" id="1.20.120.530">
    <property type="entry name" value="GntR ligand-binding domain-like"/>
    <property type="match status" value="1"/>
</dbReference>
<dbReference type="PANTHER" id="PTHR43537:SF24">
    <property type="entry name" value="GLUCONATE OPERON TRANSCRIPTIONAL REPRESSOR"/>
    <property type="match status" value="1"/>
</dbReference>
<dbReference type="SUPFAM" id="SSF48008">
    <property type="entry name" value="GntR ligand-binding domain-like"/>
    <property type="match status" value="1"/>
</dbReference>
<sequence length="225" mass="26450">MISTFSLGGKTIKKRYQSLKDHVYNHIAKEIQSGTLLPKHKINEVALSEKLEVSRTPVREALIQLASENLLEYFPRKGFIVKEFDTNKKLDVFQVVGVLDALAASLSISHITESDIELMEELVKKIDISISQKNYLDYQKYQNQFHKVYIDKCNNDTLIELLDSLQNSFVRQIYLSKDEEKLFAVLEQMNKHHKQIINYFKKRDKENLEQLIKNEHWKITYIDMI</sequence>